<feature type="compositionally biased region" description="Polar residues" evidence="3">
    <location>
        <begin position="1"/>
        <end position="15"/>
    </location>
</feature>
<accession>A0AAV7KQ41</accession>
<reference evidence="4" key="1">
    <citation type="journal article" date="2022" name="bioRxiv">
        <title>Sequencing and chromosome-scale assembly of the giantPleurodeles waltlgenome.</title>
        <authorList>
            <person name="Brown T."/>
            <person name="Elewa A."/>
            <person name="Iarovenko S."/>
            <person name="Subramanian E."/>
            <person name="Araus A.J."/>
            <person name="Petzold A."/>
            <person name="Susuki M."/>
            <person name="Suzuki K.-i.T."/>
            <person name="Hayashi T."/>
            <person name="Toyoda A."/>
            <person name="Oliveira C."/>
            <person name="Osipova E."/>
            <person name="Leigh N.D."/>
            <person name="Simon A."/>
            <person name="Yun M.H."/>
        </authorList>
    </citation>
    <scope>NUCLEOTIDE SEQUENCE</scope>
    <source>
        <strain evidence="4">20211129_DDA</strain>
        <tissue evidence="4">Liver</tissue>
    </source>
</reference>
<comment type="caution">
    <text evidence="4">The sequence shown here is derived from an EMBL/GenBank/DDBJ whole genome shotgun (WGS) entry which is preliminary data.</text>
</comment>
<organism evidence="4 5">
    <name type="scientific">Pleurodeles waltl</name>
    <name type="common">Iberian ribbed newt</name>
    <dbReference type="NCBI Taxonomy" id="8319"/>
    <lineage>
        <taxon>Eukaryota</taxon>
        <taxon>Metazoa</taxon>
        <taxon>Chordata</taxon>
        <taxon>Craniata</taxon>
        <taxon>Vertebrata</taxon>
        <taxon>Euteleostomi</taxon>
        <taxon>Amphibia</taxon>
        <taxon>Batrachia</taxon>
        <taxon>Caudata</taxon>
        <taxon>Salamandroidea</taxon>
        <taxon>Salamandridae</taxon>
        <taxon>Pleurodelinae</taxon>
        <taxon>Pleurodeles</taxon>
    </lineage>
</organism>
<feature type="coiled-coil region" evidence="2">
    <location>
        <begin position="115"/>
        <end position="149"/>
    </location>
</feature>
<evidence type="ECO:0000256" key="3">
    <source>
        <dbReference type="SAM" id="MobiDB-lite"/>
    </source>
</evidence>
<dbReference type="Gene3D" id="1.20.5.490">
    <property type="entry name" value="Single helix bin"/>
    <property type="match status" value="1"/>
</dbReference>
<proteinExistence type="inferred from homology"/>
<dbReference type="SUPFAM" id="SSF58026">
    <property type="entry name" value="Delta-sleep-inducing peptide immunoreactive peptide"/>
    <property type="match status" value="1"/>
</dbReference>
<evidence type="ECO:0000313" key="5">
    <source>
        <dbReference type="Proteomes" id="UP001066276"/>
    </source>
</evidence>
<dbReference type="PANTHER" id="PTHR12348">
    <property type="entry name" value="TSC22"/>
    <property type="match status" value="1"/>
</dbReference>
<name>A0AAV7KQ41_PLEWA</name>
<dbReference type="PANTHER" id="PTHR12348:SF26">
    <property type="entry name" value="PROTEIN TSCT-1"/>
    <property type="match status" value="1"/>
</dbReference>
<gene>
    <name evidence="4" type="ORF">NDU88_000221</name>
</gene>
<feature type="region of interest" description="Disordered" evidence="3">
    <location>
        <begin position="1"/>
        <end position="72"/>
    </location>
</feature>
<dbReference type="GO" id="GO:0006357">
    <property type="term" value="P:regulation of transcription by RNA polymerase II"/>
    <property type="evidence" value="ECO:0007669"/>
    <property type="project" value="InterPro"/>
</dbReference>
<protein>
    <submittedName>
        <fullName evidence="4">Uncharacterized protein</fullName>
    </submittedName>
</protein>
<dbReference type="CDD" id="cd21941">
    <property type="entry name" value="ZIP_TSC22D4"/>
    <property type="match status" value="1"/>
</dbReference>
<dbReference type="Proteomes" id="UP001066276">
    <property type="component" value="Chromosome 12"/>
</dbReference>
<feature type="compositionally biased region" description="Polar residues" evidence="3">
    <location>
        <begin position="26"/>
        <end position="35"/>
    </location>
</feature>
<dbReference type="InterPro" id="IPR000580">
    <property type="entry name" value="TSC22/Bun"/>
</dbReference>
<dbReference type="AlphaFoldDB" id="A0AAV7KQ41"/>
<keyword evidence="2" id="KW-0175">Coiled coil</keyword>
<dbReference type="EMBL" id="JANPWB010000016">
    <property type="protein sequence ID" value="KAJ1079999.1"/>
    <property type="molecule type" value="Genomic_DNA"/>
</dbReference>
<dbReference type="Pfam" id="PF01166">
    <property type="entry name" value="TSC22"/>
    <property type="match status" value="1"/>
</dbReference>
<sequence>MSRQGVSVKSMVSSFETRKDPPPCGCSQSLGSNSPLPARRCGSRGSSPARAQVGTVGRPGSESPRRRAKKATFRSNMDKNLLSLLLIFHSGSSSSMVAIDNKIEQAMDLVKTHLMYAVREEVDVLREQIKDLMERNALLEQENTVLKSLASPEQLSEMQAKMQSLRLAMAAPPASSTTA</sequence>
<evidence type="ECO:0000313" key="4">
    <source>
        <dbReference type="EMBL" id="KAJ1079999.1"/>
    </source>
</evidence>
<dbReference type="FunFam" id="1.20.5.490:FF:000002">
    <property type="entry name" value="TSC22 domain family, member 1"/>
    <property type="match status" value="1"/>
</dbReference>
<keyword evidence="5" id="KW-1185">Reference proteome</keyword>
<comment type="similarity">
    <text evidence="1">Belongs to the TSC-22/Dip/Bun family.</text>
</comment>
<evidence type="ECO:0000256" key="2">
    <source>
        <dbReference type="SAM" id="Coils"/>
    </source>
</evidence>
<evidence type="ECO:0000256" key="1">
    <source>
        <dbReference type="ARBA" id="ARBA00007908"/>
    </source>
</evidence>